<dbReference type="PANTHER" id="PTHR43711">
    <property type="entry name" value="TWO-COMPONENT HISTIDINE KINASE"/>
    <property type="match status" value="1"/>
</dbReference>
<dbReference type="InterPro" id="IPR003594">
    <property type="entry name" value="HATPase_dom"/>
</dbReference>
<dbReference type="PANTHER" id="PTHR43711:SF1">
    <property type="entry name" value="HISTIDINE KINASE 1"/>
    <property type="match status" value="1"/>
</dbReference>
<evidence type="ECO:0000313" key="8">
    <source>
        <dbReference type="Proteomes" id="UP000326912"/>
    </source>
</evidence>
<feature type="domain" description="Histidine kinase" evidence="6">
    <location>
        <begin position="1"/>
        <end position="83"/>
    </location>
</feature>
<dbReference type="SUPFAM" id="SSF55874">
    <property type="entry name" value="ATPase domain of HSP90 chaperone/DNA topoisomerase II/histidine kinase"/>
    <property type="match status" value="1"/>
</dbReference>
<keyword evidence="5" id="KW-0902">Two-component regulatory system</keyword>
<protein>
    <recommendedName>
        <fullName evidence="2">histidine kinase</fullName>
        <ecNumber evidence="2">2.7.13.3</ecNumber>
    </recommendedName>
</protein>
<proteinExistence type="predicted"/>
<keyword evidence="3" id="KW-0808">Transferase</keyword>
<dbReference type="InterPro" id="IPR036890">
    <property type="entry name" value="HATPase_C_sf"/>
</dbReference>
<organism evidence="7 8">
    <name type="scientific">Dictyobacter vulcani</name>
    <dbReference type="NCBI Taxonomy" id="2607529"/>
    <lineage>
        <taxon>Bacteria</taxon>
        <taxon>Bacillati</taxon>
        <taxon>Chloroflexota</taxon>
        <taxon>Ktedonobacteria</taxon>
        <taxon>Ktedonobacterales</taxon>
        <taxon>Dictyobacteraceae</taxon>
        <taxon>Dictyobacter</taxon>
    </lineage>
</organism>
<comment type="catalytic activity">
    <reaction evidence="1">
        <text>ATP + protein L-histidine = ADP + protein N-phospho-L-histidine.</text>
        <dbReference type="EC" id="2.7.13.3"/>
    </reaction>
</comment>
<evidence type="ECO:0000256" key="2">
    <source>
        <dbReference type="ARBA" id="ARBA00012438"/>
    </source>
</evidence>
<evidence type="ECO:0000259" key="6">
    <source>
        <dbReference type="PROSITE" id="PS50109"/>
    </source>
</evidence>
<dbReference type="SMART" id="SM00387">
    <property type="entry name" value="HATPase_c"/>
    <property type="match status" value="1"/>
</dbReference>
<dbReference type="Pfam" id="PF02518">
    <property type="entry name" value="HATPase_c"/>
    <property type="match status" value="1"/>
</dbReference>
<evidence type="ECO:0000256" key="4">
    <source>
        <dbReference type="ARBA" id="ARBA00022777"/>
    </source>
</evidence>
<dbReference type="PRINTS" id="PR00344">
    <property type="entry name" value="BCTRLSENSOR"/>
</dbReference>
<dbReference type="EC" id="2.7.13.3" evidence="2"/>
<dbReference type="AlphaFoldDB" id="A0A5J4KFS9"/>
<keyword evidence="4" id="KW-0418">Kinase</keyword>
<dbReference type="InterPro" id="IPR005467">
    <property type="entry name" value="His_kinase_dom"/>
</dbReference>
<dbReference type="EMBL" id="BKZW01000001">
    <property type="protein sequence ID" value="GER88358.1"/>
    <property type="molecule type" value="Genomic_DNA"/>
</dbReference>
<gene>
    <name evidence="7" type="ORF">KDW_25200</name>
</gene>
<dbReference type="GO" id="GO:0000160">
    <property type="term" value="P:phosphorelay signal transduction system"/>
    <property type="evidence" value="ECO:0007669"/>
    <property type="project" value="UniProtKB-KW"/>
</dbReference>
<dbReference type="PROSITE" id="PS50109">
    <property type="entry name" value="HIS_KIN"/>
    <property type="match status" value="1"/>
</dbReference>
<evidence type="ECO:0000256" key="5">
    <source>
        <dbReference type="ARBA" id="ARBA00023012"/>
    </source>
</evidence>
<name>A0A5J4KFS9_9CHLR</name>
<reference evidence="7 8" key="1">
    <citation type="submission" date="2019-10" db="EMBL/GenBank/DDBJ databases">
        <title>Dictyobacter vulcani sp. nov., within the class Ktedonobacteria, isolated from soil of volcanic Mt. Zao.</title>
        <authorList>
            <person name="Zheng Y."/>
            <person name="Wang C.M."/>
            <person name="Sakai Y."/>
            <person name="Abe K."/>
            <person name="Yokota A."/>
            <person name="Yabe S."/>
        </authorList>
    </citation>
    <scope>NUCLEOTIDE SEQUENCE [LARGE SCALE GENOMIC DNA]</scope>
    <source>
        <strain evidence="7 8">W12</strain>
    </source>
</reference>
<evidence type="ECO:0000256" key="1">
    <source>
        <dbReference type="ARBA" id="ARBA00000085"/>
    </source>
</evidence>
<accession>A0A5J4KFS9</accession>
<dbReference type="Gene3D" id="3.30.565.10">
    <property type="entry name" value="Histidine kinase-like ATPase, C-terminal domain"/>
    <property type="match status" value="1"/>
</dbReference>
<comment type="caution">
    <text evidence="7">The sequence shown here is derived from an EMBL/GenBank/DDBJ whole genome shotgun (WGS) entry which is preliminary data.</text>
</comment>
<dbReference type="InterPro" id="IPR050736">
    <property type="entry name" value="Sensor_HK_Regulatory"/>
</dbReference>
<evidence type="ECO:0000313" key="7">
    <source>
        <dbReference type="EMBL" id="GER88358.1"/>
    </source>
</evidence>
<keyword evidence="8" id="KW-1185">Reference proteome</keyword>
<sequence>MLKQKMSRAWLQLRVQDTGCGIEPQFHQRIFERFFQAPDGRAGGQGLGLAIVKMLIELHHGTVILESAPGQGSTFTCILPCLLS</sequence>
<dbReference type="Proteomes" id="UP000326912">
    <property type="component" value="Unassembled WGS sequence"/>
</dbReference>
<dbReference type="InterPro" id="IPR004358">
    <property type="entry name" value="Sig_transdc_His_kin-like_C"/>
</dbReference>
<dbReference type="GO" id="GO:0004673">
    <property type="term" value="F:protein histidine kinase activity"/>
    <property type="evidence" value="ECO:0007669"/>
    <property type="project" value="UniProtKB-EC"/>
</dbReference>
<evidence type="ECO:0000256" key="3">
    <source>
        <dbReference type="ARBA" id="ARBA00022679"/>
    </source>
</evidence>